<evidence type="ECO:0000313" key="3">
    <source>
        <dbReference type="Proteomes" id="UP000256971"/>
    </source>
</evidence>
<reference evidence="2 3" key="1">
    <citation type="submission" date="2018-08" db="EMBL/GenBank/DDBJ databases">
        <title>Complete genome sequence of type strain Thalassospira indica MCCC 1A01103T, isolated from isolated from deep seawater of the Indian Ocean.</title>
        <authorList>
            <person name="Liu Y."/>
        </authorList>
    </citation>
    <scope>NUCLEOTIDE SEQUENCE [LARGE SCALE GENOMIC DNA]</scope>
    <source>
        <strain evidence="2 3">PB8BT</strain>
    </source>
</reference>
<organism evidence="2 3">
    <name type="scientific">Thalassospira indica</name>
    <dbReference type="NCBI Taxonomy" id="1891279"/>
    <lineage>
        <taxon>Bacteria</taxon>
        <taxon>Pseudomonadati</taxon>
        <taxon>Pseudomonadota</taxon>
        <taxon>Alphaproteobacteria</taxon>
        <taxon>Rhodospirillales</taxon>
        <taxon>Thalassospiraceae</taxon>
        <taxon>Thalassospira</taxon>
    </lineage>
</organism>
<keyword evidence="1" id="KW-0812">Transmembrane</keyword>
<protein>
    <submittedName>
        <fullName evidence="2">Uncharacterized protein</fullName>
    </submittedName>
</protein>
<evidence type="ECO:0000313" key="2">
    <source>
        <dbReference type="EMBL" id="AXO14753.1"/>
    </source>
</evidence>
<sequence>MHVFAAFSALSGDCNELRQLASFGVVALQLIVLVAMALKQGTYDRACGEHAGFIKLCQLEIRCV</sequence>
<keyword evidence="3" id="KW-1185">Reference proteome</keyword>
<proteinExistence type="predicted"/>
<feature type="transmembrane region" description="Helical" evidence="1">
    <location>
        <begin position="20"/>
        <end position="38"/>
    </location>
</feature>
<name>A0ABM6XYG3_9PROT</name>
<dbReference type="Proteomes" id="UP000256971">
    <property type="component" value="Chromosome"/>
</dbReference>
<keyword evidence="1" id="KW-0472">Membrane</keyword>
<dbReference type="EMBL" id="CP031555">
    <property type="protein sequence ID" value="AXO14753.1"/>
    <property type="molecule type" value="Genomic_DNA"/>
</dbReference>
<accession>A0ABM6XYG3</accession>
<evidence type="ECO:0000256" key="1">
    <source>
        <dbReference type="SAM" id="Phobius"/>
    </source>
</evidence>
<gene>
    <name evidence="2" type="ORF">DY252_11425</name>
</gene>
<keyword evidence="1" id="KW-1133">Transmembrane helix</keyword>